<dbReference type="RefSeq" id="WP_132146273.1">
    <property type="nucleotide sequence ID" value="NZ_SLWR01000003.1"/>
</dbReference>
<evidence type="ECO:0000313" key="2">
    <source>
        <dbReference type="EMBL" id="TCO49052.1"/>
    </source>
</evidence>
<evidence type="ECO:0000256" key="1">
    <source>
        <dbReference type="SAM" id="MobiDB-lite"/>
    </source>
</evidence>
<dbReference type="Proteomes" id="UP000295573">
    <property type="component" value="Unassembled WGS sequence"/>
</dbReference>
<gene>
    <name evidence="2" type="ORF">EV646_10329</name>
</gene>
<protein>
    <submittedName>
        <fullName evidence="2">Uncharacterized protein</fullName>
    </submittedName>
</protein>
<organism evidence="2 3">
    <name type="scientific">Kribbella antiqua</name>
    <dbReference type="NCBI Taxonomy" id="2512217"/>
    <lineage>
        <taxon>Bacteria</taxon>
        <taxon>Bacillati</taxon>
        <taxon>Actinomycetota</taxon>
        <taxon>Actinomycetes</taxon>
        <taxon>Propionibacteriales</taxon>
        <taxon>Kribbellaceae</taxon>
        <taxon>Kribbella</taxon>
    </lineage>
</organism>
<name>A0A4R2IW18_9ACTN</name>
<keyword evidence="3" id="KW-1185">Reference proteome</keyword>
<dbReference type="EMBL" id="SLWR01000003">
    <property type="protein sequence ID" value="TCO49052.1"/>
    <property type="molecule type" value="Genomic_DNA"/>
</dbReference>
<dbReference type="OrthoDB" id="3685339at2"/>
<feature type="region of interest" description="Disordered" evidence="1">
    <location>
        <begin position="196"/>
        <end position="218"/>
    </location>
</feature>
<accession>A0A4R2IW18</accession>
<evidence type="ECO:0000313" key="3">
    <source>
        <dbReference type="Proteomes" id="UP000295573"/>
    </source>
</evidence>
<comment type="caution">
    <text evidence="2">The sequence shown here is derived from an EMBL/GenBank/DDBJ whole genome shotgun (WGS) entry which is preliminary data.</text>
</comment>
<dbReference type="AlphaFoldDB" id="A0A4R2IW18"/>
<proteinExistence type="predicted"/>
<reference evidence="2 3" key="1">
    <citation type="journal article" date="2015" name="Stand. Genomic Sci.">
        <title>Genomic Encyclopedia of Bacterial and Archaeal Type Strains, Phase III: the genomes of soil and plant-associated and newly described type strains.</title>
        <authorList>
            <person name="Whitman W.B."/>
            <person name="Woyke T."/>
            <person name="Klenk H.P."/>
            <person name="Zhou Y."/>
            <person name="Lilburn T.G."/>
            <person name="Beck B.J."/>
            <person name="De Vos P."/>
            <person name="Vandamme P."/>
            <person name="Eisen J.A."/>
            <person name="Garrity G."/>
            <person name="Hugenholtz P."/>
            <person name="Kyrpides N.C."/>
        </authorList>
    </citation>
    <scope>NUCLEOTIDE SEQUENCE [LARGE SCALE GENOMIC DNA]</scope>
    <source>
        <strain evidence="2 3">VKM Ac-2541</strain>
    </source>
</reference>
<sequence length="218" mass="23006">MKPQSDPERVLIVGRSPSVLLEAVEILRGRGFLADATNQFDSVLDEYDVAELDIVVFGGQVPPDTKQYLREQIAATNPDTTFIQGLAGIPGLIAAQVAGAGQREPANESVVSYDTERRVVQLNLDDPAHVTIDAYWHTSLTPPEPKSTSLQVLNTELAKGSHSVPLPAEVPSEAAFVTATAGTTVHAFTASPMPQRVAAGGGASSLPPVAPVTTHNHN</sequence>